<proteinExistence type="predicted"/>
<evidence type="ECO:0000259" key="2">
    <source>
        <dbReference type="Pfam" id="PF02897"/>
    </source>
</evidence>
<evidence type="ECO:0000313" key="3">
    <source>
        <dbReference type="EMBL" id="GMA85787.1"/>
    </source>
</evidence>
<gene>
    <name evidence="3" type="ORF">GCM10025868_10370</name>
</gene>
<comment type="caution">
    <text evidence="3">The sequence shown here is derived from an EMBL/GenBank/DDBJ whole genome shotgun (WGS) entry which is preliminary data.</text>
</comment>
<protein>
    <recommendedName>
        <fullName evidence="2">Peptidase S9A N-terminal domain-containing protein</fullName>
    </recommendedName>
</protein>
<reference evidence="4" key="1">
    <citation type="journal article" date="2019" name="Int. J. Syst. Evol. Microbiol.">
        <title>The Global Catalogue of Microorganisms (GCM) 10K type strain sequencing project: providing services to taxonomists for standard genome sequencing and annotation.</title>
        <authorList>
            <consortium name="The Broad Institute Genomics Platform"/>
            <consortium name="The Broad Institute Genome Sequencing Center for Infectious Disease"/>
            <person name="Wu L."/>
            <person name="Ma J."/>
        </authorList>
    </citation>
    <scope>NUCLEOTIDE SEQUENCE [LARGE SCALE GENOMIC DNA]</scope>
    <source>
        <strain evidence="4">NBRC 108730</strain>
    </source>
</reference>
<feature type="domain" description="Peptidase S9A N-terminal" evidence="2">
    <location>
        <begin position="3"/>
        <end position="131"/>
    </location>
</feature>
<name>A0ABQ6JFT8_9ACTN</name>
<evidence type="ECO:0000256" key="1">
    <source>
        <dbReference type="SAM" id="MobiDB-lite"/>
    </source>
</evidence>
<dbReference type="SUPFAM" id="SSF50993">
    <property type="entry name" value="Peptidase/esterase 'gauge' domain"/>
    <property type="match status" value="1"/>
</dbReference>
<sequence>MRRVAGQEHAVLLTVDPDGTERVLVDPAALDPAGLTTLDAWQPSKEGHLLAYQAQRGRPRGVGAAGARRRDRRGRRRADRPGALLPVAWLPGGEAFYYVRRLDPAGLPESEQQYHRRVWLHRVGTDPASDEPGLRRGAGEDQLLRRLGVDGRSLAGGERRRRHRTAQRPVAGRPAGRRPRAPRPAGGAAGCRRADRRARRP</sequence>
<dbReference type="Proteomes" id="UP001157017">
    <property type="component" value="Unassembled WGS sequence"/>
</dbReference>
<keyword evidence="4" id="KW-1185">Reference proteome</keyword>
<feature type="region of interest" description="Disordered" evidence="1">
    <location>
        <begin position="57"/>
        <end position="78"/>
    </location>
</feature>
<feature type="region of interest" description="Disordered" evidence="1">
    <location>
        <begin position="147"/>
        <end position="201"/>
    </location>
</feature>
<dbReference type="Gene3D" id="2.130.10.120">
    <property type="entry name" value="Prolyl oligopeptidase, N-terminal domain"/>
    <property type="match status" value="1"/>
</dbReference>
<dbReference type="EMBL" id="BSUZ01000001">
    <property type="protein sequence ID" value="GMA85787.1"/>
    <property type="molecule type" value="Genomic_DNA"/>
</dbReference>
<feature type="compositionally biased region" description="Low complexity" evidence="1">
    <location>
        <begin position="57"/>
        <end position="66"/>
    </location>
</feature>
<dbReference type="Pfam" id="PF02897">
    <property type="entry name" value="Peptidase_S9_N"/>
    <property type="match status" value="1"/>
</dbReference>
<evidence type="ECO:0000313" key="4">
    <source>
        <dbReference type="Proteomes" id="UP001157017"/>
    </source>
</evidence>
<feature type="compositionally biased region" description="Basic residues" evidence="1">
    <location>
        <begin position="67"/>
        <end position="78"/>
    </location>
</feature>
<organism evidence="3 4">
    <name type="scientific">Angustibacter aerolatus</name>
    <dbReference type="NCBI Taxonomy" id="1162965"/>
    <lineage>
        <taxon>Bacteria</taxon>
        <taxon>Bacillati</taxon>
        <taxon>Actinomycetota</taxon>
        <taxon>Actinomycetes</taxon>
        <taxon>Kineosporiales</taxon>
        <taxon>Kineosporiaceae</taxon>
    </lineage>
</organism>
<accession>A0ABQ6JFT8</accession>
<dbReference type="InterPro" id="IPR023302">
    <property type="entry name" value="Pept_S9A_N"/>
</dbReference>